<evidence type="ECO:0000256" key="2">
    <source>
        <dbReference type="ARBA" id="ARBA00004173"/>
    </source>
</evidence>
<dbReference type="PANTHER" id="PTHR12302:SF3">
    <property type="entry name" value="SERINE_THREONINE-PROTEIN KINASE 31"/>
    <property type="match status" value="1"/>
</dbReference>
<evidence type="ECO:0000259" key="10">
    <source>
        <dbReference type="PROSITE" id="PS50830"/>
    </source>
</evidence>
<keyword evidence="5" id="KW-0255">Endonuclease</keyword>
<evidence type="ECO:0000256" key="5">
    <source>
        <dbReference type="ARBA" id="ARBA00022759"/>
    </source>
</evidence>
<dbReference type="GO" id="GO:0016020">
    <property type="term" value="C:membrane"/>
    <property type="evidence" value="ECO:0007669"/>
    <property type="project" value="UniProtKB-SubCell"/>
</dbReference>
<evidence type="ECO:0000313" key="12">
    <source>
        <dbReference type="Proteomes" id="UP000076532"/>
    </source>
</evidence>
<evidence type="ECO:0000256" key="1">
    <source>
        <dbReference type="ARBA" id="ARBA00004167"/>
    </source>
</evidence>
<feature type="compositionally biased region" description="Low complexity" evidence="8">
    <location>
        <begin position="261"/>
        <end position="273"/>
    </location>
</feature>
<keyword evidence="7" id="KW-0106">Calcium</keyword>
<organism evidence="11 12">
    <name type="scientific">Athelia psychrophila</name>
    <dbReference type="NCBI Taxonomy" id="1759441"/>
    <lineage>
        <taxon>Eukaryota</taxon>
        <taxon>Fungi</taxon>
        <taxon>Dikarya</taxon>
        <taxon>Basidiomycota</taxon>
        <taxon>Agaricomycotina</taxon>
        <taxon>Agaricomycetes</taxon>
        <taxon>Agaricomycetidae</taxon>
        <taxon>Atheliales</taxon>
        <taxon>Atheliaceae</taxon>
        <taxon>Athelia</taxon>
    </lineage>
</organism>
<dbReference type="PROSITE" id="PS50830">
    <property type="entry name" value="TNASE_3"/>
    <property type="match status" value="1"/>
</dbReference>
<dbReference type="Pfam" id="PF00565">
    <property type="entry name" value="SNase"/>
    <property type="match status" value="1"/>
</dbReference>
<gene>
    <name evidence="11" type="ORF">FIBSPDRAFT_1054079</name>
</gene>
<reference evidence="11 12" key="1">
    <citation type="journal article" date="2016" name="Mol. Biol. Evol.">
        <title>Comparative Genomics of Early-Diverging Mushroom-Forming Fungi Provides Insights into the Origins of Lignocellulose Decay Capabilities.</title>
        <authorList>
            <person name="Nagy L.G."/>
            <person name="Riley R."/>
            <person name="Tritt A."/>
            <person name="Adam C."/>
            <person name="Daum C."/>
            <person name="Floudas D."/>
            <person name="Sun H."/>
            <person name="Yadav J.S."/>
            <person name="Pangilinan J."/>
            <person name="Larsson K.H."/>
            <person name="Matsuura K."/>
            <person name="Barry K."/>
            <person name="Labutti K."/>
            <person name="Kuo R."/>
            <person name="Ohm R.A."/>
            <person name="Bhattacharya S.S."/>
            <person name="Shirouzu T."/>
            <person name="Yoshinaga Y."/>
            <person name="Martin F.M."/>
            <person name="Grigoriev I.V."/>
            <person name="Hibbett D.S."/>
        </authorList>
    </citation>
    <scope>NUCLEOTIDE SEQUENCE [LARGE SCALE GENOMIC DNA]</scope>
    <source>
        <strain evidence="11 12">CBS 109695</strain>
    </source>
</reference>
<comment type="similarity">
    <text evidence="3">Belongs to the LCL3 family.</text>
</comment>
<dbReference type="SUPFAM" id="SSF50199">
    <property type="entry name" value="Staphylococcal nuclease"/>
    <property type="match status" value="1"/>
</dbReference>
<accession>A0A167VW12</accession>
<evidence type="ECO:0000256" key="8">
    <source>
        <dbReference type="SAM" id="MobiDB-lite"/>
    </source>
</evidence>
<dbReference type="STRING" id="436010.A0A167VW12"/>
<keyword evidence="9" id="KW-0812">Transmembrane</keyword>
<name>A0A167VW12_9AGAM</name>
<keyword evidence="9" id="KW-1133">Transmembrane helix</keyword>
<dbReference type="PANTHER" id="PTHR12302">
    <property type="entry name" value="EBNA2 BINDING PROTEIN P100"/>
    <property type="match status" value="1"/>
</dbReference>
<feature type="transmembrane region" description="Helical" evidence="9">
    <location>
        <begin position="30"/>
        <end position="49"/>
    </location>
</feature>
<comment type="subcellular location">
    <subcellularLocation>
        <location evidence="1">Membrane</location>
        <topology evidence="1">Single-pass membrane protein</topology>
    </subcellularLocation>
    <subcellularLocation>
        <location evidence="2">Mitochondrion</location>
    </subcellularLocation>
</comment>
<dbReference type="InterPro" id="IPR016071">
    <property type="entry name" value="Staphylococal_nuclease_OB-fold"/>
</dbReference>
<dbReference type="InterPro" id="IPR035437">
    <property type="entry name" value="SNase_OB-fold_sf"/>
</dbReference>
<feature type="region of interest" description="Disordered" evidence="8">
    <location>
        <begin position="248"/>
        <end position="280"/>
    </location>
</feature>
<keyword evidence="9" id="KW-0472">Membrane</keyword>
<evidence type="ECO:0000256" key="4">
    <source>
        <dbReference type="ARBA" id="ARBA00022722"/>
    </source>
</evidence>
<dbReference type="SMART" id="SM00318">
    <property type="entry name" value="SNc"/>
    <property type="match status" value="1"/>
</dbReference>
<feature type="domain" description="TNase-like" evidence="10">
    <location>
        <begin position="75"/>
        <end position="239"/>
    </location>
</feature>
<dbReference type="Proteomes" id="UP000076532">
    <property type="component" value="Unassembled WGS sequence"/>
</dbReference>
<evidence type="ECO:0000313" key="11">
    <source>
        <dbReference type="EMBL" id="KZP05431.1"/>
    </source>
</evidence>
<dbReference type="OrthoDB" id="430293at2759"/>
<proteinExistence type="inferred from homology"/>
<keyword evidence="6" id="KW-0378">Hydrolase</keyword>
<dbReference type="AlphaFoldDB" id="A0A167VW12"/>
<keyword evidence="12" id="KW-1185">Reference proteome</keyword>
<protein>
    <submittedName>
        <fullName evidence="11">Nuclease</fullName>
    </submittedName>
</protein>
<evidence type="ECO:0000256" key="7">
    <source>
        <dbReference type="ARBA" id="ARBA00022837"/>
    </source>
</evidence>
<sequence>MSPLPWFKSDPPKPPSRDIRTQLSSYAQQIPAPALAFAFVFGGISLAVAKSVHKRYFRRLRNSDYINTDVIARKRWIKGVVTSVGDADNFRFYHTPGFGWRWPLKFRRVPTLSKELKDETIHIRIAGVDAPEAAHFGRPSQPYSAEALAWLKGAIEGKKLRCLLLRRDQYARVVGLVELPPRLLPGWLVHGKSLGLEMLKAGWATTYQQAGAEYGKHGKGVFLQIEAKAKAARRGMWAAGVTAETPAEYKKRHAKAEAESTTTLGKTAATTTKKASKAKH</sequence>
<evidence type="ECO:0000256" key="3">
    <source>
        <dbReference type="ARBA" id="ARBA00005435"/>
    </source>
</evidence>
<evidence type="ECO:0000256" key="9">
    <source>
        <dbReference type="SAM" id="Phobius"/>
    </source>
</evidence>
<keyword evidence="4" id="KW-0540">Nuclease</keyword>
<dbReference type="Gene3D" id="2.40.50.90">
    <property type="match status" value="1"/>
</dbReference>
<dbReference type="GO" id="GO:0005739">
    <property type="term" value="C:mitochondrion"/>
    <property type="evidence" value="ECO:0007669"/>
    <property type="project" value="UniProtKB-SubCell"/>
</dbReference>
<evidence type="ECO:0000256" key="6">
    <source>
        <dbReference type="ARBA" id="ARBA00022801"/>
    </source>
</evidence>
<dbReference type="EMBL" id="KV417839">
    <property type="protein sequence ID" value="KZP05431.1"/>
    <property type="molecule type" value="Genomic_DNA"/>
</dbReference>
<dbReference type="GO" id="GO:0004519">
    <property type="term" value="F:endonuclease activity"/>
    <property type="evidence" value="ECO:0007669"/>
    <property type="project" value="UniProtKB-KW"/>
</dbReference>
<dbReference type="GO" id="GO:0016787">
    <property type="term" value="F:hydrolase activity"/>
    <property type="evidence" value="ECO:0007669"/>
    <property type="project" value="UniProtKB-KW"/>
</dbReference>